<evidence type="ECO:0000256" key="1">
    <source>
        <dbReference type="SAM" id="Phobius"/>
    </source>
</evidence>
<name>A0A1H7M253_OLID1</name>
<dbReference type="AlphaFoldDB" id="A0A1H7M253"/>
<reference evidence="3" key="1">
    <citation type="submission" date="2016-10" db="EMBL/GenBank/DDBJ databases">
        <authorList>
            <person name="Varghese N."/>
            <person name="Submissions S."/>
        </authorList>
    </citation>
    <scope>NUCLEOTIDE SEQUENCE [LARGE SCALE GENOMIC DNA]</scope>
    <source>
        <strain evidence="3">DSM 18733</strain>
    </source>
</reference>
<accession>A0A1H7M253</accession>
<keyword evidence="1" id="KW-0472">Membrane</keyword>
<evidence type="ECO:0000313" key="3">
    <source>
        <dbReference type="Proteomes" id="UP000199421"/>
    </source>
</evidence>
<dbReference type="EMBL" id="FOAF01000001">
    <property type="protein sequence ID" value="SEL05068.1"/>
    <property type="molecule type" value="Genomic_DNA"/>
</dbReference>
<feature type="transmembrane region" description="Helical" evidence="1">
    <location>
        <begin position="55"/>
        <end position="75"/>
    </location>
</feature>
<keyword evidence="1" id="KW-0812">Transmembrane</keyword>
<protein>
    <submittedName>
        <fullName evidence="2">Uncharacterized protein</fullName>
    </submittedName>
</protein>
<sequence length="80" mass="9472">MYIGLLVLRTTILLSLVATKIKQNFQYLNVIDHSVFIVRADHLRFFFDANTKKTIKTGGLLILNYYFIYLLFNYIKHLTK</sequence>
<organism evidence="2 3">
    <name type="scientific">Olivibacter domesticus</name>
    <name type="common">Pseudosphingobacterium domesticum</name>
    <dbReference type="NCBI Taxonomy" id="407022"/>
    <lineage>
        <taxon>Bacteria</taxon>
        <taxon>Pseudomonadati</taxon>
        <taxon>Bacteroidota</taxon>
        <taxon>Sphingobacteriia</taxon>
        <taxon>Sphingobacteriales</taxon>
        <taxon>Sphingobacteriaceae</taxon>
        <taxon>Olivibacter</taxon>
    </lineage>
</organism>
<proteinExistence type="predicted"/>
<keyword evidence="3" id="KW-1185">Reference proteome</keyword>
<evidence type="ECO:0000313" key="2">
    <source>
        <dbReference type="EMBL" id="SEL05068.1"/>
    </source>
</evidence>
<gene>
    <name evidence="2" type="ORF">SAMN05661044_01834</name>
</gene>
<keyword evidence="1" id="KW-1133">Transmembrane helix</keyword>
<dbReference type="Proteomes" id="UP000199421">
    <property type="component" value="Unassembled WGS sequence"/>
</dbReference>